<feature type="signal peptide" evidence="5">
    <location>
        <begin position="1"/>
        <end position="22"/>
    </location>
</feature>
<comment type="caution">
    <text evidence="8">The sequence shown here is derived from an EMBL/GenBank/DDBJ whole genome shotgun (WGS) entry which is preliminary data.</text>
</comment>
<evidence type="ECO:0000256" key="3">
    <source>
        <dbReference type="ARBA" id="ARBA00022801"/>
    </source>
</evidence>
<evidence type="ECO:0000259" key="6">
    <source>
        <dbReference type="Pfam" id="PF00561"/>
    </source>
</evidence>
<keyword evidence="3 8" id="KW-0378">Hydrolase</keyword>
<proteinExistence type="inferred from homology"/>
<accession>A0A2V1KBF3</accession>
<name>A0A2V1KBF3_9ACTO</name>
<keyword evidence="2 5" id="KW-0732">Signal</keyword>
<evidence type="ECO:0000313" key="9">
    <source>
        <dbReference type="Proteomes" id="UP000245283"/>
    </source>
</evidence>
<dbReference type="InterPro" id="IPR013595">
    <property type="entry name" value="Pept_S33_TAP-like_C"/>
</dbReference>
<dbReference type="RefSeq" id="WP_109092571.1">
    <property type="nucleotide sequence ID" value="NZ_JBQDCU010000036.1"/>
</dbReference>
<protein>
    <submittedName>
        <fullName evidence="8">Alpha/beta hydrolase</fullName>
    </submittedName>
</protein>
<dbReference type="SUPFAM" id="SSF53474">
    <property type="entry name" value="alpha/beta-Hydrolases"/>
    <property type="match status" value="1"/>
</dbReference>
<dbReference type="GO" id="GO:0016787">
    <property type="term" value="F:hydrolase activity"/>
    <property type="evidence" value="ECO:0007669"/>
    <property type="project" value="UniProtKB-KW"/>
</dbReference>
<evidence type="ECO:0000256" key="1">
    <source>
        <dbReference type="ARBA" id="ARBA00010088"/>
    </source>
</evidence>
<comment type="similarity">
    <text evidence="1">Belongs to the peptidase S33 family.</text>
</comment>
<feature type="compositionally biased region" description="Low complexity" evidence="4">
    <location>
        <begin position="32"/>
        <end position="44"/>
    </location>
</feature>
<dbReference type="Gene3D" id="3.40.50.1820">
    <property type="entry name" value="alpha/beta hydrolase"/>
    <property type="match status" value="1"/>
</dbReference>
<dbReference type="Pfam" id="PF00561">
    <property type="entry name" value="Abhydrolase_1"/>
    <property type="match status" value="1"/>
</dbReference>
<reference evidence="9" key="1">
    <citation type="submission" date="2018-05" db="EMBL/GenBank/DDBJ databases">
        <authorList>
            <person name="Li Y."/>
        </authorList>
    </citation>
    <scope>NUCLEOTIDE SEQUENCE [LARGE SCALE GENOMIC DNA]</scope>
    <source>
        <strain evidence="9">sk1b4</strain>
    </source>
</reference>
<dbReference type="Proteomes" id="UP000245283">
    <property type="component" value="Unassembled WGS sequence"/>
</dbReference>
<dbReference type="OrthoDB" id="3252468at2"/>
<evidence type="ECO:0000259" key="7">
    <source>
        <dbReference type="Pfam" id="PF08386"/>
    </source>
</evidence>
<gene>
    <name evidence="8" type="ORF">DD236_01285</name>
</gene>
<feature type="chain" id="PRO_5038391338" evidence="5">
    <location>
        <begin position="23"/>
        <end position="528"/>
    </location>
</feature>
<dbReference type="InterPro" id="IPR029058">
    <property type="entry name" value="AB_hydrolase_fold"/>
</dbReference>
<evidence type="ECO:0000256" key="4">
    <source>
        <dbReference type="SAM" id="MobiDB-lite"/>
    </source>
</evidence>
<evidence type="ECO:0000256" key="2">
    <source>
        <dbReference type="ARBA" id="ARBA00022729"/>
    </source>
</evidence>
<dbReference type="InterPro" id="IPR051601">
    <property type="entry name" value="Serine_prot/Carboxylest_S33"/>
</dbReference>
<dbReference type="PANTHER" id="PTHR43248:SF29">
    <property type="entry name" value="TRIPEPTIDYL AMINOPEPTIDASE"/>
    <property type="match status" value="1"/>
</dbReference>
<dbReference type="EMBL" id="QETB01000001">
    <property type="protein sequence ID" value="PWF27071.1"/>
    <property type="molecule type" value="Genomic_DNA"/>
</dbReference>
<sequence length="528" mass="56797">MKPQKKLLATLSASALLLGACALNTPELGAVTPAPTTSPTEPAPTNGPAGDGPVAIDAQMPTPPAGLEEFYTQDVDWQDCGGFQCADVTVPLNYDDPDGETITIAMLKRPADGDAIGSLFVNPGGPGGSGKDVAESAEYYFDGDIRASFDIIGFDPRGVGDSSPIECVDDETLDRLLDVSYPDTDKGTKEYEKDLNTIADGCAENSGDLLDFVGTYSAAQDIDVMRQLVGDPKLYYTGFSYGTFLGAEYAEQFPDNVGRLVLDGAVDNTIGSARMAYDQTLAFEKSFERYVEDCQANTSSCPFEGDVDDGLAQIHEIFEDSLENPIETSDPDRPLTQAQLFGGMILPMYEDMLWPQLTQAFNEVIEDGNGDTFQMFNDMSNERNDDGTFETNGTEANWAINCADYGPGSSDEAKELSEKLEDEAPIFGSYMTEGEDLCSEWAYQPDETPGALTASGSDPIVVVGTVYDPATPYQWAEAMNSSLDNSVLVTWEGDGHTAYSRADSCINDPLNAYLLQGTVPEDGLTCEK</sequence>
<feature type="domain" description="Peptidase S33 tripeptidyl aminopeptidase-like C-terminal" evidence="7">
    <location>
        <begin position="425"/>
        <end position="526"/>
    </location>
</feature>
<evidence type="ECO:0000313" key="8">
    <source>
        <dbReference type="EMBL" id="PWF27071.1"/>
    </source>
</evidence>
<keyword evidence="9" id="KW-1185">Reference proteome</keyword>
<dbReference type="PANTHER" id="PTHR43248">
    <property type="entry name" value="2-SUCCINYL-6-HYDROXY-2,4-CYCLOHEXADIENE-1-CARBOXYLATE SYNTHASE"/>
    <property type="match status" value="1"/>
</dbReference>
<evidence type="ECO:0000256" key="5">
    <source>
        <dbReference type="SAM" id="SignalP"/>
    </source>
</evidence>
<feature type="domain" description="AB hydrolase-1" evidence="6">
    <location>
        <begin position="119"/>
        <end position="298"/>
    </location>
</feature>
<dbReference type="PROSITE" id="PS51257">
    <property type="entry name" value="PROKAR_LIPOPROTEIN"/>
    <property type="match status" value="1"/>
</dbReference>
<organism evidence="8 9">
    <name type="scientific">Ancrocorticia populi</name>
    <dbReference type="NCBI Taxonomy" id="2175228"/>
    <lineage>
        <taxon>Bacteria</taxon>
        <taxon>Bacillati</taxon>
        <taxon>Actinomycetota</taxon>
        <taxon>Actinomycetes</taxon>
        <taxon>Actinomycetales</taxon>
        <taxon>Actinomycetaceae</taxon>
        <taxon>Ancrocorticia</taxon>
    </lineage>
</organism>
<dbReference type="AlphaFoldDB" id="A0A2V1KBF3"/>
<feature type="region of interest" description="Disordered" evidence="4">
    <location>
        <begin position="30"/>
        <end position="66"/>
    </location>
</feature>
<dbReference type="Pfam" id="PF08386">
    <property type="entry name" value="Abhydrolase_4"/>
    <property type="match status" value="1"/>
</dbReference>
<dbReference type="InterPro" id="IPR000073">
    <property type="entry name" value="AB_hydrolase_1"/>
</dbReference>